<dbReference type="PANTHER" id="PTHR34561">
    <property type="entry name" value="NADH DEHYDROGENASE [UBIQUINONE] 1 ALPHA SUBCOMPLEX ASSEMBLY FACTOR 8"/>
    <property type="match status" value="1"/>
</dbReference>
<dbReference type="GO" id="GO:0032981">
    <property type="term" value="P:mitochondrial respiratory chain complex I assembly"/>
    <property type="evidence" value="ECO:0007669"/>
    <property type="project" value="InterPro"/>
</dbReference>
<accession>A0A6A6GVG0</accession>
<gene>
    <name evidence="1" type="ORF">EV356DRAFT_510275</name>
</gene>
<evidence type="ECO:0000313" key="2">
    <source>
        <dbReference type="Proteomes" id="UP000800092"/>
    </source>
</evidence>
<protein>
    <recommendedName>
        <fullName evidence="3">IMS import disulfide relay-system CHCH-CHCH-like Cx9C domain-containing protein</fullName>
    </recommendedName>
</protein>
<dbReference type="OrthoDB" id="3821113at2759"/>
<evidence type="ECO:0000313" key="1">
    <source>
        <dbReference type="EMBL" id="KAF2229705.1"/>
    </source>
</evidence>
<proteinExistence type="predicted"/>
<dbReference type="InterPro" id="IPR034595">
    <property type="entry name" value="NDUFAF8"/>
</dbReference>
<dbReference type="AlphaFoldDB" id="A0A6A6GVG0"/>
<reference evidence="1" key="1">
    <citation type="journal article" date="2020" name="Stud. Mycol.">
        <title>101 Dothideomycetes genomes: a test case for predicting lifestyles and emergence of pathogens.</title>
        <authorList>
            <person name="Haridas S."/>
            <person name="Albert R."/>
            <person name="Binder M."/>
            <person name="Bloem J."/>
            <person name="Labutti K."/>
            <person name="Salamov A."/>
            <person name="Andreopoulos B."/>
            <person name="Baker S."/>
            <person name="Barry K."/>
            <person name="Bills G."/>
            <person name="Bluhm B."/>
            <person name="Cannon C."/>
            <person name="Castanera R."/>
            <person name="Culley D."/>
            <person name="Daum C."/>
            <person name="Ezra D."/>
            <person name="Gonzalez J."/>
            <person name="Henrissat B."/>
            <person name="Kuo A."/>
            <person name="Liang C."/>
            <person name="Lipzen A."/>
            <person name="Lutzoni F."/>
            <person name="Magnuson J."/>
            <person name="Mondo S."/>
            <person name="Nolan M."/>
            <person name="Ohm R."/>
            <person name="Pangilinan J."/>
            <person name="Park H.-J."/>
            <person name="Ramirez L."/>
            <person name="Alfaro M."/>
            <person name="Sun H."/>
            <person name="Tritt A."/>
            <person name="Yoshinaga Y."/>
            <person name="Zwiers L.-H."/>
            <person name="Turgeon B."/>
            <person name="Goodwin S."/>
            <person name="Spatafora J."/>
            <person name="Crous P."/>
            <person name="Grigoriev I."/>
        </authorList>
    </citation>
    <scope>NUCLEOTIDE SEQUENCE</scope>
    <source>
        <strain evidence="1">Tuck. ex Michener</strain>
    </source>
</reference>
<dbReference type="PANTHER" id="PTHR34561:SF1">
    <property type="entry name" value="NADH DEHYDROGENASE [UBIQUINONE] 1 ALPHA SUBCOMPLEX ASSEMBLY FACTOR 8"/>
    <property type="match status" value="1"/>
</dbReference>
<evidence type="ECO:0008006" key="3">
    <source>
        <dbReference type="Google" id="ProtNLM"/>
    </source>
</evidence>
<name>A0A6A6GVG0_VIRVR</name>
<organism evidence="1 2">
    <name type="scientific">Viridothelium virens</name>
    <name type="common">Speckled blister lichen</name>
    <name type="synonym">Trypethelium virens</name>
    <dbReference type="NCBI Taxonomy" id="1048519"/>
    <lineage>
        <taxon>Eukaryota</taxon>
        <taxon>Fungi</taxon>
        <taxon>Dikarya</taxon>
        <taxon>Ascomycota</taxon>
        <taxon>Pezizomycotina</taxon>
        <taxon>Dothideomycetes</taxon>
        <taxon>Dothideomycetes incertae sedis</taxon>
        <taxon>Trypetheliales</taxon>
        <taxon>Trypetheliaceae</taxon>
        <taxon>Viridothelium</taxon>
    </lineage>
</organism>
<dbReference type="EMBL" id="ML991856">
    <property type="protein sequence ID" value="KAF2229705.1"/>
    <property type="molecule type" value="Genomic_DNA"/>
</dbReference>
<sequence length="60" mass="6647">MSTARARPIEKFARAVAQCSSQGAAYGKCIAADFNNVKKDKCIDDFLKLKECYMAALKKK</sequence>
<dbReference type="GO" id="GO:0005739">
    <property type="term" value="C:mitochondrion"/>
    <property type="evidence" value="ECO:0007669"/>
    <property type="project" value="InterPro"/>
</dbReference>
<keyword evidence="2" id="KW-1185">Reference proteome</keyword>
<dbReference type="Proteomes" id="UP000800092">
    <property type="component" value="Unassembled WGS sequence"/>
</dbReference>